<dbReference type="EMBL" id="FNVA01000008">
    <property type="protein sequence ID" value="SEG66498.1"/>
    <property type="molecule type" value="Genomic_DNA"/>
</dbReference>
<proteinExistence type="inferred from homology"/>
<evidence type="ECO:0000259" key="9">
    <source>
        <dbReference type="Pfam" id="PF01266"/>
    </source>
</evidence>
<evidence type="ECO:0000256" key="2">
    <source>
        <dbReference type="ARBA" id="ARBA00006730"/>
    </source>
</evidence>
<comment type="catalytic activity">
    <reaction evidence="8">
        <text>a D-alpha-amino acid + O2 + H2O = a 2-oxocarboxylate + H2O2 + NH4(+)</text>
        <dbReference type="Rhea" id="RHEA:21816"/>
        <dbReference type="ChEBI" id="CHEBI:15377"/>
        <dbReference type="ChEBI" id="CHEBI:15379"/>
        <dbReference type="ChEBI" id="CHEBI:16240"/>
        <dbReference type="ChEBI" id="CHEBI:28938"/>
        <dbReference type="ChEBI" id="CHEBI:35179"/>
        <dbReference type="ChEBI" id="CHEBI:59871"/>
        <dbReference type="EC" id="1.4.3.3"/>
    </reaction>
    <physiologicalReaction direction="left-to-right" evidence="8">
        <dbReference type="Rhea" id="RHEA:21817"/>
    </physiologicalReaction>
</comment>
<keyword evidence="3" id="KW-0285">Flavoprotein</keyword>
<evidence type="ECO:0000256" key="7">
    <source>
        <dbReference type="ARBA" id="ARBA00039751"/>
    </source>
</evidence>
<gene>
    <name evidence="10" type="ORF">SAMN05421819_4133</name>
</gene>
<dbReference type="Gene3D" id="3.50.50.60">
    <property type="entry name" value="FAD/NAD(P)-binding domain"/>
    <property type="match status" value="1"/>
</dbReference>
<keyword evidence="11" id="KW-1185">Reference proteome</keyword>
<evidence type="ECO:0000256" key="3">
    <source>
        <dbReference type="ARBA" id="ARBA00022630"/>
    </source>
</evidence>
<dbReference type="GO" id="GO:0019478">
    <property type="term" value="P:D-amino acid catabolic process"/>
    <property type="evidence" value="ECO:0007669"/>
    <property type="project" value="TreeGrafter"/>
</dbReference>
<dbReference type="PROSITE" id="PS51318">
    <property type="entry name" value="TAT"/>
    <property type="match status" value="1"/>
</dbReference>
<evidence type="ECO:0000313" key="11">
    <source>
        <dbReference type="Proteomes" id="UP000236728"/>
    </source>
</evidence>
<evidence type="ECO:0000256" key="8">
    <source>
        <dbReference type="ARBA" id="ARBA00049547"/>
    </source>
</evidence>
<dbReference type="EC" id="1.4.3.3" evidence="6"/>
<dbReference type="GO" id="GO:0003884">
    <property type="term" value="F:D-amino-acid oxidase activity"/>
    <property type="evidence" value="ECO:0007669"/>
    <property type="project" value="UniProtKB-EC"/>
</dbReference>
<protein>
    <recommendedName>
        <fullName evidence="7">D-amino-acid oxidase</fullName>
        <ecNumber evidence="6">1.4.3.3</ecNumber>
    </recommendedName>
</protein>
<evidence type="ECO:0000256" key="5">
    <source>
        <dbReference type="ARBA" id="ARBA00023002"/>
    </source>
</evidence>
<dbReference type="InterPro" id="IPR006311">
    <property type="entry name" value="TAT_signal"/>
</dbReference>
<dbReference type="InterPro" id="IPR006076">
    <property type="entry name" value="FAD-dep_OxRdtase"/>
</dbReference>
<keyword evidence="4" id="KW-0274">FAD</keyword>
<dbReference type="Gene3D" id="3.30.9.10">
    <property type="entry name" value="D-Amino Acid Oxidase, subunit A, domain 2"/>
    <property type="match status" value="1"/>
</dbReference>
<dbReference type="PANTHER" id="PTHR11530:SF11">
    <property type="entry name" value="D-ASPARTATE OXIDASE"/>
    <property type="match status" value="1"/>
</dbReference>
<dbReference type="Pfam" id="PF01266">
    <property type="entry name" value="DAO"/>
    <property type="match status" value="1"/>
</dbReference>
<organism evidence="10 11">
    <name type="scientific">Bryocella elongata</name>
    <dbReference type="NCBI Taxonomy" id="863522"/>
    <lineage>
        <taxon>Bacteria</taxon>
        <taxon>Pseudomonadati</taxon>
        <taxon>Acidobacteriota</taxon>
        <taxon>Terriglobia</taxon>
        <taxon>Terriglobales</taxon>
        <taxon>Acidobacteriaceae</taxon>
        <taxon>Bryocella</taxon>
    </lineage>
</organism>
<evidence type="ECO:0000256" key="4">
    <source>
        <dbReference type="ARBA" id="ARBA00022827"/>
    </source>
</evidence>
<keyword evidence="5" id="KW-0560">Oxidoreductase</keyword>
<dbReference type="PROSITE" id="PS51257">
    <property type="entry name" value="PROKAR_LIPOPROTEIN"/>
    <property type="match status" value="1"/>
</dbReference>
<name>A0A1H6C0M6_9BACT</name>
<dbReference type="NCBIfam" id="TIGR01409">
    <property type="entry name" value="TAT_signal_seq"/>
    <property type="match status" value="1"/>
</dbReference>
<dbReference type="PANTHER" id="PTHR11530">
    <property type="entry name" value="D-AMINO ACID OXIDASE"/>
    <property type="match status" value="1"/>
</dbReference>
<dbReference type="GO" id="GO:0005737">
    <property type="term" value="C:cytoplasm"/>
    <property type="evidence" value="ECO:0007669"/>
    <property type="project" value="TreeGrafter"/>
</dbReference>
<comment type="cofactor">
    <cofactor evidence="1">
        <name>FAD</name>
        <dbReference type="ChEBI" id="CHEBI:57692"/>
    </cofactor>
</comment>
<reference evidence="10 11" key="1">
    <citation type="submission" date="2016-10" db="EMBL/GenBank/DDBJ databases">
        <authorList>
            <person name="de Groot N.N."/>
        </authorList>
    </citation>
    <scope>NUCLEOTIDE SEQUENCE [LARGE SCALE GENOMIC DNA]</scope>
    <source>
        <strain evidence="10 11">DSM 22489</strain>
    </source>
</reference>
<comment type="similarity">
    <text evidence="2">Belongs to the DAMOX/DASOX family.</text>
</comment>
<dbReference type="InterPro" id="IPR019546">
    <property type="entry name" value="TAT_signal_bac_arc"/>
</dbReference>
<dbReference type="InterPro" id="IPR036188">
    <property type="entry name" value="FAD/NAD-bd_sf"/>
</dbReference>
<sequence length="416" mass="45267">MGEVPKFGGEVSRRQFLYGSAALAGSSVLGLSGCGKTAKSPAVGLAPALPFYDAYQPLVPIRVHTDRIFRITVCLRPFRAQGPRMEAEKIGDKTVVYNYGHGGSGWSLSWGCADVVTKMAMEAAQGAREIAVIGAGALGLTAATILQRAGAKVTVYAKERAPYTRSSRATGSWTPSSRIALSSAMGPDFATKWESMARTSFAYYQSFLGTPGAPIEWTDRYSLWDEERKPGERRASSVPQIHDFAHLDDRIADLVPKQEVMPPGSTPFPTKYVARTSSMSFNVAGYSRQLTSDILLAGGTFVDREFHSPQDFASLPEKVIVVCTGYGSRALFNDDSIVPVRGQIAWLIPQEGAQYGLNYNGLNMLARRDGIVMQYSKGGEDEGWNDTNEAPDRAYAEQGINVLAELYSRMQAKMKP</sequence>
<evidence type="ECO:0000256" key="1">
    <source>
        <dbReference type="ARBA" id="ARBA00001974"/>
    </source>
</evidence>
<evidence type="ECO:0000313" key="10">
    <source>
        <dbReference type="EMBL" id="SEG66498.1"/>
    </source>
</evidence>
<dbReference type="Gene3D" id="3.40.50.720">
    <property type="entry name" value="NAD(P)-binding Rossmann-like Domain"/>
    <property type="match status" value="1"/>
</dbReference>
<evidence type="ECO:0000256" key="6">
    <source>
        <dbReference type="ARBA" id="ARBA00039101"/>
    </source>
</evidence>
<dbReference type="Proteomes" id="UP000236728">
    <property type="component" value="Unassembled WGS sequence"/>
</dbReference>
<dbReference type="SUPFAM" id="SSF51971">
    <property type="entry name" value="Nucleotide-binding domain"/>
    <property type="match status" value="1"/>
</dbReference>
<dbReference type="GO" id="GO:0071949">
    <property type="term" value="F:FAD binding"/>
    <property type="evidence" value="ECO:0007669"/>
    <property type="project" value="InterPro"/>
</dbReference>
<accession>A0A1H6C0M6</accession>
<feature type="domain" description="FAD dependent oxidoreductase" evidence="9">
    <location>
        <begin position="130"/>
        <end position="396"/>
    </location>
</feature>
<dbReference type="AlphaFoldDB" id="A0A1H6C0M6"/>
<dbReference type="InterPro" id="IPR023209">
    <property type="entry name" value="DAO"/>
</dbReference>